<feature type="signal peptide" evidence="1">
    <location>
        <begin position="1"/>
        <end position="39"/>
    </location>
</feature>
<organism evidence="2 3">
    <name type="scientific">Novosphingobium ginsenosidimutans</name>
    <dbReference type="NCBI Taxonomy" id="1176536"/>
    <lineage>
        <taxon>Bacteria</taxon>
        <taxon>Pseudomonadati</taxon>
        <taxon>Pseudomonadota</taxon>
        <taxon>Alphaproteobacteria</taxon>
        <taxon>Sphingomonadales</taxon>
        <taxon>Sphingomonadaceae</taxon>
        <taxon>Novosphingobium</taxon>
    </lineage>
</organism>
<dbReference type="OrthoDB" id="7596012at2"/>
<dbReference type="EMBL" id="CP042345">
    <property type="protein sequence ID" value="QEA14667.1"/>
    <property type="molecule type" value="Genomic_DNA"/>
</dbReference>
<name>A0A5B8S1U2_9SPHN</name>
<sequence length="217" mass="23280">MFKHGGYFGGAMQRSTLFLAQVALALTAGAVGMAAAVSAQDNPALPHEAVSQPSKAPLISIPAHPVARISDGGEEIAPIFRDHFRLPVAEQVRIEQRVTIRISPRPAPMPLAAMASSEARDMGAPRVIERKMGKCVPLNSVLGVQSGGGNKLVLFLRGQRLVSATLEKACQGRDYYSGFLVSQHSDGQLCVDRDELLARSGAKCKVQGYREMMLVED</sequence>
<reference evidence="2 3" key="1">
    <citation type="journal article" date="2013" name="J. Microbiol. Biotechnol.">
        <title>Novosphingobium ginsenosidimutans sp. nov., with the ability to convert ginsenoside.</title>
        <authorList>
            <person name="Kim J.K."/>
            <person name="He D."/>
            <person name="Liu Q.M."/>
            <person name="Park H.Y."/>
            <person name="Jung M.S."/>
            <person name="Yoon M.H."/>
            <person name="Kim S.C."/>
            <person name="Im W.T."/>
        </authorList>
    </citation>
    <scope>NUCLEOTIDE SEQUENCE [LARGE SCALE GENOMIC DNA]</scope>
    <source>
        <strain evidence="2 3">FW-6</strain>
    </source>
</reference>
<keyword evidence="1" id="KW-0732">Signal</keyword>
<evidence type="ECO:0000256" key="1">
    <source>
        <dbReference type="SAM" id="SignalP"/>
    </source>
</evidence>
<protein>
    <submittedName>
        <fullName evidence="2">Uncharacterized protein</fullName>
    </submittedName>
</protein>
<accession>A0A5B8S1U2</accession>
<keyword evidence="3" id="KW-1185">Reference proteome</keyword>
<proteinExistence type="predicted"/>
<evidence type="ECO:0000313" key="2">
    <source>
        <dbReference type="EMBL" id="QEA14667.1"/>
    </source>
</evidence>
<dbReference type="RefSeq" id="WP_147088648.1">
    <property type="nucleotide sequence ID" value="NZ_BAABJD010000002.1"/>
</dbReference>
<dbReference type="AlphaFoldDB" id="A0A5B8S1U2"/>
<feature type="chain" id="PRO_5022779416" evidence="1">
    <location>
        <begin position="40"/>
        <end position="217"/>
    </location>
</feature>
<evidence type="ECO:0000313" key="3">
    <source>
        <dbReference type="Proteomes" id="UP000321172"/>
    </source>
</evidence>
<dbReference type="KEGG" id="ngf:FRF71_00180"/>
<gene>
    <name evidence="2" type="ORF">FRF71_00180</name>
</gene>
<dbReference type="Proteomes" id="UP000321172">
    <property type="component" value="Chromosome"/>
</dbReference>